<accession>V6LH72</accession>
<keyword evidence="4" id="KW-1185">Reference proteome</keyword>
<protein>
    <submittedName>
        <fullName evidence="1">Uncharacterized protein</fullName>
    </submittedName>
</protein>
<evidence type="ECO:0000313" key="4">
    <source>
        <dbReference type="Proteomes" id="UP000018208"/>
    </source>
</evidence>
<sequence>MYCSIGDGDALCPCAYELHARHRLAEQERDGPVRSMENRRFRLRIIRLEVRQQPQAKPPAIEELRTGLFIGVCIKSHFVTHPSRTLLSGVLSPSMTVLLVGYHTAGATTRCPQSDPNIYVPPSALHVNFQKFPFALQVSFLEVETLKATDRPPHSKLLYEYIRAKLFDENYTTLSGLFSHLQVPLKQNREPILEKLLRISRCVQLVRRRCSLQCIGPVYIGSYSAFQTSLLVVHIQVSGDLVRARTSAN</sequence>
<proteinExistence type="predicted"/>
<evidence type="ECO:0000313" key="3">
    <source>
        <dbReference type="EMBL" id="KAH0572899.1"/>
    </source>
</evidence>
<dbReference type="VEuPathDB" id="GiardiaDB:SS50377_25014"/>
<dbReference type="VEuPathDB" id="GiardiaDB:SS50377_25010"/>
<gene>
    <name evidence="1" type="ORF">SS50377_17223</name>
    <name evidence="2" type="ORF">SS50377_25010</name>
    <name evidence="3" type="ORF">SS50377_25014</name>
</gene>
<name>V6LH72_9EUKA</name>
<dbReference type="EMBL" id="KI546146">
    <property type="protein sequence ID" value="EST43066.1"/>
    <property type="molecule type" value="Genomic_DNA"/>
</dbReference>
<dbReference type="AlphaFoldDB" id="V6LH72"/>
<reference evidence="2" key="2">
    <citation type="submission" date="2020-12" db="EMBL/GenBank/DDBJ databases">
        <title>New Spironucleus salmonicida genome in near-complete chromosomes.</title>
        <authorList>
            <person name="Xu F."/>
            <person name="Kurt Z."/>
            <person name="Jimenez-Gonzalez A."/>
            <person name="Astvaldsson A."/>
            <person name="Andersson J.O."/>
            <person name="Svard S.G."/>
        </authorList>
    </citation>
    <scope>NUCLEOTIDE SEQUENCE</scope>
    <source>
        <strain evidence="2">ATCC 50377</strain>
    </source>
</reference>
<dbReference type="Proteomes" id="UP000018208">
    <property type="component" value="Unassembled WGS sequence"/>
</dbReference>
<evidence type="ECO:0000313" key="1">
    <source>
        <dbReference type="EMBL" id="EST43066.1"/>
    </source>
</evidence>
<organism evidence="1">
    <name type="scientific">Spironucleus salmonicida</name>
    <dbReference type="NCBI Taxonomy" id="348837"/>
    <lineage>
        <taxon>Eukaryota</taxon>
        <taxon>Metamonada</taxon>
        <taxon>Diplomonadida</taxon>
        <taxon>Hexamitidae</taxon>
        <taxon>Hexamitinae</taxon>
        <taxon>Spironucleus</taxon>
    </lineage>
</organism>
<evidence type="ECO:0000313" key="2">
    <source>
        <dbReference type="EMBL" id="KAH0572895.1"/>
    </source>
</evidence>
<dbReference type="EMBL" id="AUWU02000005">
    <property type="protein sequence ID" value="KAH0572895.1"/>
    <property type="molecule type" value="Genomic_DNA"/>
</dbReference>
<reference evidence="1 2" key="1">
    <citation type="journal article" date="2014" name="PLoS Genet.">
        <title>The Genome of Spironucleus salmonicida Highlights a Fish Pathogen Adapted to Fluctuating Environments.</title>
        <authorList>
            <person name="Xu F."/>
            <person name="Jerlstrom-Hultqvist J."/>
            <person name="Einarsson E."/>
            <person name="Astvaldsson A."/>
            <person name="Svard S.G."/>
            <person name="Andersson J.O."/>
        </authorList>
    </citation>
    <scope>NUCLEOTIDE SEQUENCE</scope>
    <source>
        <strain evidence="2">ATCC 50377</strain>
    </source>
</reference>
<dbReference type="EMBL" id="AUWU02000005">
    <property type="protein sequence ID" value="KAH0572899.1"/>
    <property type="molecule type" value="Genomic_DNA"/>
</dbReference>